<accession>A0A9P7FQ32</accession>
<evidence type="ECO:0000313" key="2">
    <source>
        <dbReference type="Proteomes" id="UP000717328"/>
    </source>
</evidence>
<proteinExistence type="predicted"/>
<gene>
    <name evidence="1" type="ORF">H0H81_000764</name>
</gene>
<sequence>LAPILKEKGAISDAMQATIWKLVALNVPEGKICDVLHAVTKGYGVKVDGSVSVRTVGRIVKEGGVAADIQLVQEIEQEK</sequence>
<comment type="caution">
    <text evidence="1">The sequence shown here is derived from an EMBL/GenBank/DDBJ whole genome shotgun (WGS) entry which is preliminary data.</text>
</comment>
<evidence type="ECO:0000313" key="1">
    <source>
        <dbReference type="EMBL" id="KAG5634791.1"/>
    </source>
</evidence>
<name>A0A9P7FQ32_9AGAR</name>
<reference evidence="1" key="1">
    <citation type="submission" date="2021-02" db="EMBL/GenBank/DDBJ databases">
        <authorList>
            <person name="Nieuwenhuis M."/>
            <person name="Van De Peppel L.J.J."/>
        </authorList>
    </citation>
    <scope>NUCLEOTIDE SEQUENCE</scope>
    <source>
        <strain evidence="1">D49</strain>
    </source>
</reference>
<protein>
    <submittedName>
        <fullName evidence="1">Uncharacterized protein</fullName>
    </submittedName>
</protein>
<feature type="non-terminal residue" evidence="1">
    <location>
        <position position="1"/>
    </location>
</feature>
<organism evidence="1 2">
    <name type="scientific">Sphagnurus paluster</name>
    <dbReference type="NCBI Taxonomy" id="117069"/>
    <lineage>
        <taxon>Eukaryota</taxon>
        <taxon>Fungi</taxon>
        <taxon>Dikarya</taxon>
        <taxon>Basidiomycota</taxon>
        <taxon>Agaricomycotina</taxon>
        <taxon>Agaricomycetes</taxon>
        <taxon>Agaricomycetidae</taxon>
        <taxon>Agaricales</taxon>
        <taxon>Tricholomatineae</taxon>
        <taxon>Lyophyllaceae</taxon>
        <taxon>Sphagnurus</taxon>
    </lineage>
</organism>
<dbReference type="EMBL" id="JABCKI010006273">
    <property type="protein sequence ID" value="KAG5634791.1"/>
    <property type="molecule type" value="Genomic_DNA"/>
</dbReference>
<feature type="non-terminal residue" evidence="1">
    <location>
        <position position="79"/>
    </location>
</feature>
<dbReference type="Proteomes" id="UP000717328">
    <property type="component" value="Unassembled WGS sequence"/>
</dbReference>
<reference evidence="1" key="2">
    <citation type="submission" date="2021-10" db="EMBL/GenBank/DDBJ databases">
        <title>Phylogenomics reveals ancestral predisposition of the termite-cultivated fungus Termitomyces towards a domesticated lifestyle.</title>
        <authorList>
            <person name="Auxier B."/>
            <person name="Grum-Grzhimaylo A."/>
            <person name="Cardenas M.E."/>
            <person name="Lodge J.D."/>
            <person name="Laessoe T."/>
            <person name="Pedersen O."/>
            <person name="Smith M.E."/>
            <person name="Kuyper T.W."/>
            <person name="Franco-Molano E.A."/>
            <person name="Baroni T.J."/>
            <person name="Aanen D.K."/>
        </authorList>
    </citation>
    <scope>NUCLEOTIDE SEQUENCE</scope>
    <source>
        <strain evidence="1">D49</strain>
    </source>
</reference>
<keyword evidence="2" id="KW-1185">Reference proteome</keyword>
<dbReference type="OrthoDB" id="3064317at2759"/>
<dbReference type="AlphaFoldDB" id="A0A9P7FQ32"/>